<organism evidence="1 2">
    <name type="scientific">Caerostris darwini</name>
    <dbReference type="NCBI Taxonomy" id="1538125"/>
    <lineage>
        <taxon>Eukaryota</taxon>
        <taxon>Metazoa</taxon>
        <taxon>Ecdysozoa</taxon>
        <taxon>Arthropoda</taxon>
        <taxon>Chelicerata</taxon>
        <taxon>Arachnida</taxon>
        <taxon>Araneae</taxon>
        <taxon>Araneomorphae</taxon>
        <taxon>Entelegynae</taxon>
        <taxon>Araneoidea</taxon>
        <taxon>Araneidae</taxon>
        <taxon>Caerostris</taxon>
    </lineage>
</organism>
<dbReference type="AlphaFoldDB" id="A0AAV4R450"/>
<gene>
    <name evidence="1" type="ORF">CDAR_166751</name>
</gene>
<dbReference type="EMBL" id="BPLQ01005664">
    <property type="protein sequence ID" value="GIY16255.1"/>
    <property type="molecule type" value="Genomic_DNA"/>
</dbReference>
<dbReference type="Proteomes" id="UP001054837">
    <property type="component" value="Unassembled WGS sequence"/>
</dbReference>
<accession>A0AAV4R450</accession>
<evidence type="ECO:0000313" key="1">
    <source>
        <dbReference type="EMBL" id="GIY16255.1"/>
    </source>
</evidence>
<proteinExistence type="predicted"/>
<comment type="caution">
    <text evidence="1">The sequence shown here is derived from an EMBL/GenBank/DDBJ whole genome shotgun (WGS) entry which is preliminary data.</text>
</comment>
<keyword evidence="2" id="KW-1185">Reference proteome</keyword>
<evidence type="ECO:0000313" key="2">
    <source>
        <dbReference type="Proteomes" id="UP001054837"/>
    </source>
</evidence>
<name>A0AAV4R450_9ARAC</name>
<protein>
    <submittedName>
        <fullName evidence="1">Uncharacterized protein</fullName>
    </submittedName>
</protein>
<reference evidence="1 2" key="1">
    <citation type="submission" date="2021-06" db="EMBL/GenBank/DDBJ databases">
        <title>Caerostris darwini draft genome.</title>
        <authorList>
            <person name="Kono N."/>
            <person name="Arakawa K."/>
        </authorList>
    </citation>
    <scope>NUCLEOTIDE SEQUENCE [LARGE SCALE GENOMIC DNA]</scope>
</reference>
<sequence>MQEGVSSTICARFTCVTGSRIFSDSRLRTRRRNPWPAQDRTVPSSGFLRVNQWLQLEFGPKLGPQHTQNSCQGSFCWTMAALLILQVITVNNVVSEQKNRFPS</sequence>